<evidence type="ECO:0000313" key="3">
    <source>
        <dbReference type="Proteomes" id="UP001341444"/>
    </source>
</evidence>
<accession>A0ABU6MJ65</accession>
<keyword evidence="1" id="KW-1133">Transmembrane helix</keyword>
<keyword evidence="1" id="KW-0812">Transmembrane</keyword>
<evidence type="ECO:0000313" key="2">
    <source>
        <dbReference type="EMBL" id="MED1204423.1"/>
    </source>
</evidence>
<evidence type="ECO:0008006" key="4">
    <source>
        <dbReference type="Google" id="ProtNLM"/>
    </source>
</evidence>
<comment type="caution">
    <text evidence="2">The sequence shown here is derived from an EMBL/GenBank/DDBJ whole genome shotgun (WGS) entry which is preliminary data.</text>
</comment>
<proteinExistence type="predicted"/>
<feature type="transmembrane region" description="Helical" evidence="1">
    <location>
        <begin position="404"/>
        <end position="425"/>
    </location>
</feature>
<dbReference type="Proteomes" id="UP001341444">
    <property type="component" value="Unassembled WGS sequence"/>
</dbReference>
<sequence>MELMQGIEIHEKNIETGIFQFIYPFSIENGLELKILPFLKEHGFSFFQMDQLQKETAYYGDFSVSHREMEAYFLSFTNKVLFPHTEQQKGIKRYSKALNVNALLKTELVSIPFQIASIDVILCPFELGFLTIRTQIKESMELSHALEFAGRFRKLEPRNDIDKKTQIIFKEKEYGKVNDFVYNVLFDGLPHFFEDIQSKGSYFETFPFFEDERMYVQSLLSIKEEDEICPADLYRAGSLCGITSEGAPFISAGNEEYILDYLKKNGYHRWAPLTYFVMEEHLFTCLTKENSRRVSELAGQLYGEFYYGILLNLFHKIVLLKLGHEYAELNIQNNNANMEKLIYSINSFTANYFSLELISQSPSREVFFLLRKKFNIELLYKEAKRTLSSLFKYQENVNAKKESLLLLLLTLYSVIGQMFGMSLVTSDFIGKIKWGHVLKYNPVEYFALIVAASGILVSIVLGLQSIREWLMDRKIRKKWIKQTVMSSTKEEK</sequence>
<dbReference type="RefSeq" id="WP_066270744.1">
    <property type="nucleotide sequence ID" value="NZ_JARMAB010000022.1"/>
</dbReference>
<evidence type="ECO:0000256" key="1">
    <source>
        <dbReference type="SAM" id="Phobius"/>
    </source>
</evidence>
<keyword evidence="3" id="KW-1185">Reference proteome</keyword>
<dbReference type="EMBL" id="JARMAB010000022">
    <property type="protein sequence ID" value="MED1204423.1"/>
    <property type="molecule type" value="Genomic_DNA"/>
</dbReference>
<gene>
    <name evidence="2" type="ORF">P4T90_15345</name>
</gene>
<feature type="transmembrane region" description="Helical" evidence="1">
    <location>
        <begin position="445"/>
        <end position="466"/>
    </location>
</feature>
<protein>
    <recommendedName>
        <fullName evidence="4">Group-specific protein</fullName>
    </recommendedName>
</protein>
<name>A0ABU6MJ65_9BACI</name>
<organism evidence="2 3">
    <name type="scientific">Heyndrickxia acidicola</name>
    <dbReference type="NCBI Taxonomy" id="209389"/>
    <lineage>
        <taxon>Bacteria</taxon>
        <taxon>Bacillati</taxon>
        <taxon>Bacillota</taxon>
        <taxon>Bacilli</taxon>
        <taxon>Bacillales</taxon>
        <taxon>Bacillaceae</taxon>
        <taxon>Heyndrickxia</taxon>
    </lineage>
</organism>
<reference evidence="2 3" key="1">
    <citation type="submission" date="2023-03" db="EMBL/GenBank/DDBJ databases">
        <title>Bacillus Genome Sequencing.</title>
        <authorList>
            <person name="Dunlap C."/>
        </authorList>
    </citation>
    <scope>NUCLEOTIDE SEQUENCE [LARGE SCALE GENOMIC DNA]</scope>
    <source>
        <strain evidence="2 3">B-23453</strain>
    </source>
</reference>
<keyword evidence="1" id="KW-0472">Membrane</keyword>